<dbReference type="GO" id="GO:0051213">
    <property type="term" value="F:dioxygenase activity"/>
    <property type="evidence" value="ECO:0007669"/>
    <property type="project" value="UniProtKB-KW"/>
</dbReference>
<protein>
    <submittedName>
        <fullName evidence="3">Glyoxalase/Bleomycin resistance protein/Dihydroxybiphenyl dioxygenase</fullName>
    </submittedName>
</protein>
<dbReference type="FunFam" id="3.10.180.10:FF:000034">
    <property type="entry name" value="Glyoxalase/Bleomycin resistance protein/Dihydroxybiphenyl dioxygenase"/>
    <property type="match status" value="1"/>
</dbReference>
<dbReference type="Gene3D" id="3.10.180.10">
    <property type="entry name" value="2,3-Dihydroxybiphenyl 1,2-Dioxygenase, domain 1"/>
    <property type="match status" value="2"/>
</dbReference>
<evidence type="ECO:0000259" key="2">
    <source>
        <dbReference type="PROSITE" id="PS51819"/>
    </source>
</evidence>
<comment type="caution">
    <text evidence="3">The sequence shown here is derived from an EMBL/GenBank/DDBJ whole genome shotgun (WGS) entry which is preliminary data.</text>
</comment>
<dbReference type="EMBL" id="JAGPXF010000004">
    <property type="protein sequence ID" value="KAH7246749.1"/>
    <property type="molecule type" value="Genomic_DNA"/>
</dbReference>
<dbReference type="GO" id="GO:0046491">
    <property type="term" value="P:L-methylmalonyl-CoA metabolic process"/>
    <property type="evidence" value="ECO:0007669"/>
    <property type="project" value="TreeGrafter"/>
</dbReference>
<evidence type="ECO:0000313" key="4">
    <source>
        <dbReference type="Proteomes" id="UP000813427"/>
    </source>
</evidence>
<keyword evidence="3" id="KW-0560">Oxidoreductase</keyword>
<dbReference type="InterPro" id="IPR029068">
    <property type="entry name" value="Glyas_Bleomycin-R_OHBP_Dase"/>
</dbReference>
<gene>
    <name evidence="3" type="ORF">BKA59DRAFT_528755</name>
</gene>
<dbReference type="GO" id="GO:0004493">
    <property type="term" value="F:methylmalonyl-CoA epimerase activity"/>
    <property type="evidence" value="ECO:0007669"/>
    <property type="project" value="TreeGrafter"/>
</dbReference>
<dbReference type="SUPFAM" id="SSF54593">
    <property type="entry name" value="Glyoxalase/Bleomycin resistance protein/Dihydroxybiphenyl dioxygenase"/>
    <property type="match status" value="1"/>
</dbReference>
<dbReference type="OrthoDB" id="3360610at2759"/>
<dbReference type="CDD" id="cd07267">
    <property type="entry name" value="THT_Oxygenase_N"/>
    <property type="match status" value="1"/>
</dbReference>
<evidence type="ECO:0000256" key="1">
    <source>
        <dbReference type="ARBA" id="ARBA00022723"/>
    </source>
</evidence>
<accession>A0A8K0S1V3</accession>
<dbReference type="GO" id="GO:0005739">
    <property type="term" value="C:mitochondrion"/>
    <property type="evidence" value="ECO:0007669"/>
    <property type="project" value="TreeGrafter"/>
</dbReference>
<dbReference type="PROSITE" id="PS51819">
    <property type="entry name" value="VOC"/>
    <property type="match status" value="1"/>
</dbReference>
<dbReference type="GO" id="GO:0046872">
    <property type="term" value="F:metal ion binding"/>
    <property type="evidence" value="ECO:0007669"/>
    <property type="project" value="UniProtKB-KW"/>
</dbReference>
<name>A0A8K0S1V3_9HYPO</name>
<proteinExistence type="predicted"/>
<keyword evidence="4" id="KW-1185">Reference proteome</keyword>
<sequence>MEDMLIPPVSNSPSKVQLSRLGHIYFEHPDLEKFGLFAKDFGFVEVTRREDTIYYRGYGKDPYIYVALKSKDGKARCGGGAFIAASKEEFQKAARIPGASAPMQINAPGGGQIITFARPNGTCFHVIFGQEDRQVDTDIPSETHEFQGPYNTPFEKPRLGQFQRYHDGPALIHKIGHFGYVCKEFDTEFEFYTSNFNFVPSDILYHPQFSNVDILAFIHLDLGKEYSEHHVFFLQRAAPEVKKTFLHHSSYEVADFDTQLLGHEWMGKKGWKSLWGVGRHILGSQIFDYWADPSGFKIEHYADGDVVNEDVPTRRDVAGPLSVWGPELPKDFGEDLTDQLSN</sequence>
<keyword evidence="1" id="KW-0479">Metal-binding</keyword>
<feature type="domain" description="VOC" evidence="2">
    <location>
        <begin position="174"/>
        <end position="303"/>
    </location>
</feature>
<dbReference type="PANTHER" id="PTHR43048:SF3">
    <property type="entry name" value="METHYLMALONYL-COA EPIMERASE, MITOCHONDRIAL"/>
    <property type="match status" value="1"/>
</dbReference>
<dbReference type="Proteomes" id="UP000813427">
    <property type="component" value="Unassembled WGS sequence"/>
</dbReference>
<dbReference type="AlphaFoldDB" id="A0A8K0S1V3"/>
<evidence type="ECO:0000313" key="3">
    <source>
        <dbReference type="EMBL" id="KAH7246749.1"/>
    </source>
</evidence>
<organism evidence="3 4">
    <name type="scientific">Fusarium tricinctum</name>
    <dbReference type="NCBI Taxonomy" id="61284"/>
    <lineage>
        <taxon>Eukaryota</taxon>
        <taxon>Fungi</taxon>
        <taxon>Dikarya</taxon>
        <taxon>Ascomycota</taxon>
        <taxon>Pezizomycotina</taxon>
        <taxon>Sordariomycetes</taxon>
        <taxon>Hypocreomycetidae</taxon>
        <taxon>Hypocreales</taxon>
        <taxon>Nectriaceae</taxon>
        <taxon>Fusarium</taxon>
        <taxon>Fusarium tricinctum species complex</taxon>
    </lineage>
</organism>
<dbReference type="InterPro" id="IPR037523">
    <property type="entry name" value="VOC_core"/>
</dbReference>
<keyword evidence="3" id="KW-0223">Dioxygenase</keyword>
<dbReference type="FunFam" id="3.10.180.10:FF:000039">
    <property type="entry name" value="Trihydroxytoluene oxygenase (AFU_orthologue AFUA_8G02470)"/>
    <property type="match status" value="1"/>
</dbReference>
<reference evidence="3" key="1">
    <citation type="journal article" date="2021" name="Nat. Commun.">
        <title>Genetic determinants of endophytism in the Arabidopsis root mycobiome.</title>
        <authorList>
            <person name="Mesny F."/>
            <person name="Miyauchi S."/>
            <person name="Thiergart T."/>
            <person name="Pickel B."/>
            <person name="Atanasova L."/>
            <person name="Karlsson M."/>
            <person name="Huettel B."/>
            <person name="Barry K.W."/>
            <person name="Haridas S."/>
            <person name="Chen C."/>
            <person name="Bauer D."/>
            <person name="Andreopoulos W."/>
            <person name="Pangilinan J."/>
            <person name="LaButti K."/>
            <person name="Riley R."/>
            <person name="Lipzen A."/>
            <person name="Clum A."/>
            <person name="Drula E."/>
            <person name="Henrissat B."/>
            <person name="Kohler A."/>
            <person name="Grigoriev I.V."/>
            <person name="Martin F.M."/>
            <person name="Hacquard S."/>
        </authorList>
    </citation>
    <scope>NUCLEOTIDE SEQUENCE</scope>
    <source>
        <strain evidence="3">MPI-SDFR-AT-0068</strain>
    </source>
</reference>
<dbReference type="InterPro" id="IPR051785">
    <property type="entry name" value="MMCE/EMCE_epimerase"/>
</dbReference>
<dbReference type="PANTHER" id="PTHR43048">
    <property type="entry name" value="METHYLMALONYL-COA EPIMERASE"/>
    <property type="match status" value="1"/>
</dbReference>